<evidence type="ECO:0000313" key="2">
    <source>
        <dbReference type="Proteomes" id="UP000663879"/>
    </source>
</evidence>
<name>A0A814TKT0_9BILA</name>
<dbReference type="Proteomes" id="UP000663879">
    <property type="component" value="Unassembled WGS sequence"/>
</dbReference>
<comment type="caution">
    <text evidence="1">The sequence shown here is derived from an EMBL/GenBank/DDBJ whole genome shotgun (WGS) entry which is preliminary data.</text>
</comment>
<dbReference type="AlphaFoldDB" id="A0A814TKT0"/>
<reference evidence="1" key="1">
    <citation type="submission" date="2021-02" db="EMBL/GenBank/DDBJ databases">
        <authorList>
            <person name="Nowell W R."/>
        </authorList>
    </citation>
    <scope>NUCLEOTIDE SEQUENCE</scope>
    <source>
        <strain evidence="1">Ploen Becks lab</strain>
    </source>
</reference>
<feature type="non-terminal residue" evidence="1">
    <location>
        <position position="1"/>
    </location>
</feature>
<sequence length="25" mass="3005">MEKSNFFLMATFIFFITFQIQKANS</sequence>
<protein>
    <submittedName>
        <fullName evidence="1">Uncharacterized protein</fullName>
    </submittedName>
</protein>
<keyword evidence="2" id="KW-1185">Reference proteome</keyword>
<organism evidence="1 2">
    <name type="scientific">Brachionus calyciflorus</name>
    <dbReference type="NCBI Taxonomy" id="104777"/>
    <lineage>
        <taxon>Eukaryota</taxon>
        <taxon>Metazoa</taxon>
        <taxon>Spiralia</taxon>
        <taxon>Gnathifera</taxon>
        <taxon>Rotifera</taxon>
        <taxon>Eurotatoria</taxon>
        <taxon>Monogononta</taxon>
        <taxon>Pseudotrocha</taxon>
        <taxon>Ploima</taxon>
        <taxon>Brachionidae</taxon>
        <taxon>Brachionus</taxon>
    </lineage>
</organism>
<gene>
    <name evidence="1" type="ORF">OXX778_LOCUS23600</name>
</gene>
<dbReference type="EMBL" id="CAJNOC010014570">
    <property type="protein sequence ID" value="CAF1161449.1"/>
    <property type="molecule type" value="Genomic_DNA"/>
</dbReference>
<evidence type="ECO:0000313" key="1">
    <source>
        <dbReference type="EMBL" id="CAF1161449.1"/>
    </source>
</evidence>
<accession>A0A814TKT0</accession>
<proteinExistence type="predicted"/>